<reference evidence="1 2" key="1">
    <citation type="submission" date="2019-04" db="EMBL/GenBank/DDBJ databases">
        <title>High contiguity whole genome sequence and gene annotation resource for two Venturia nashicola isolates.</title>
        <authorList>
            <person name="Prokchorchik M."/>
            <person name="Won K."/>
            <person name="Lee Y."/>
            <person name="Choi E.D."/>
            <person name="Segonzac C."/>
            <person name="Sohn K.H."/>
        </authorList>
    </citation>
    <scope>NUCLEOTIDE SEQUENCE [LARGE SCALE GENOMIC DNA]</scope>
    <source>
        <strain evidence="1 2">PRI2</strain>
    </source>
</reference>
<keyword evidence="2" id="KW-1185">Reference proteome</keyword>
<dbReference type="EMBL" id="SNSC02000026">
    <property type="protein sequence ID" value="TID13373.1"/>
    <property type="molecule type" value="Genomic_DNA"/>
</dbReference>
<gene>
    <name evidence="1" type="ORF">E6O75_ATG11289</name>
</gene>
<sequence>MRNLGFMSQRISEASEKQLSTKDLYYHTIPQFAKQPATTHHAHARKNALNCYHLLFNMTNTKAMSLTAPFKRGDGNT</sequence>
<evidence type="ECO:0000313" key="2">
    <source>
        <dbReference type="Proteomes" id="UP000298493"/>
    </source>
</evidence>
<dbReference type="AlphaFoldDB" id="A0A4Z1P1A5"/>
<organism evidence="1 2">
    <name type="scientific">Venturia nashicola</name>
    <dbReference type="NCBI Taxonomy" id="86259"/>
    <lineage>
        <taxon>Eukaryota</taxon>
        <taxon>Fungi</taxon>
        <taxon>Dikarya</taxon>
        <taxon>Ascomycota</taxon>
        <taxon>Pezizomycotina</taxon>
        <taxon>Dothideomycetes</taxon>
        <taxon>Pleosporomycetidae</taxon>
        <taxon>Venturiales</taxon>
        <taxon>Venturiaceae</taxon>
        <taxon>Venturia</taxon>
    </lineage>
</organism>
<dbReference type="Proteomes" id="UP000298493">
    <property type="component" value="Unassembled WGS sequence"/>
</dbReference>
<accession>A0A4Z1P1A5</accession>
<name>A0A4Z1P1A5_9PEZI</name>
<evidence type="ECO:0000313" key="1">
    <source>
        <dbReference type="EMBL" id="TID13373.1"/>
    </source>
</evidence>
<protein>
    <submittedName>
        <fullName evidence="1">Uncharacterized protein</fullName>
    </submittedName>
</protein>
<proteinExistence type="predicted"/>
<comment type="caution">
    <text evidence="1">The sequence shown here is derived from an EMBL/GenBank/DDBJ whole genome shotgun (WGS) entry which is preliminary data.</text>
</comment>